<dbReference type="PROSITE" id="PS52016">
    <property type="entry name" value="TONB_DEPENDENT_REC_3"/>
    <property type="match status" value="1"/>
</dbReference>
<dbReference type="OrthoDB" id="9800913at2"/>
<dbReference type="InterPro" id="IPR036942">
    <property type="entry name" value="Beta-barrel_TonB_sf"/>
</dbReference>
<gene>
    <name evidence="9" type="ORF">SAMN06295933_0789</name>
</gene>
<keyword evidence="3 7" id="KW-1134">Transmembrane beta strand</keyword>
<dbReference type="InterPro" id="IPR037066">
    <property type="entry name" value="Plug_dom_sf"/>
</dbReference>
<dbReference type="PANTHER" id="PTHR30069:SF27">
    <property type="entry name" value="BLL4766 PROTEIN"/>
    <property type="match status" value="1"/>
</dbReference>
<evidence type="ECO:0000256" key="7">
    <source>
        <dbReference type="PROSITE-ProRule" id="PRU01360"/>
    </source>
</evidence>
<dbReference type="Proteomes" id="UP000192906">
    <property type="component" value="Unassembled WGS sequence"/>
</dbReference>
<dbReference type="GO" id="GO:0044718">
    <property type="term" value="P:siderophore transmembrane transport"/>
    <property type="evidence" value="ECO:0007669"/>
    <property type="project" value="TreeGrafter"/>
</dbReference>
<dbReference type="GO" id="GO:0009279">
    <property type="term" value="C:cell outer membrane"/>
    <property type="evidence" value="ECO:0007669"/>
    <property type="project" value="UniProtKB-SubCell"/>
</dbReference>
<evidence type="ECO:0000259" key="8">
    <source>
        <dbReference type="Pfam" id="PF07715"/>
    </source>
</evidence>
<dbReference type="InterPro" id="IPR012910">
    <property type="entry name" value="Plug_dom"/>
</dbReference>
<name>A0A1X7CF12_9BACT</name>
<keyword evidence="2 7" id="KW-0813">Transport</keyword>
<dbReference type="Gene3D" id="2.170.130.10">
    <property type="entry name" value="TonB-dependent receptor, plug domain"/>
    <property type="match status" value="1"/>
</dbReference>
<evidence type="ECO:0000313" key="10">
    <source>
        <dbReference type="Proteomes" id="UP000192906"/>
    </source>
</evidence>
<dbReference type="Gene3D" id="2.40.170.20">
    <property type="entry name" value="TonB-dependent receptor, beta-barrel domain"/>
    <property type="match status" value="1"/>
</dbReference>
<keyword evidence="5 7" id="KW-0472">Membrane</keyword>
<comment type="subcellular location">
    <subcellularLocation>
        <location evidence="1 7">Cell outer membrane</location>
        <topology evidence="1 7">Multi-pass membrane protein</topology>
    </subcellularLocation>
</comment>
<evidence type="ECO:0000256" key="1">
    <source>
        <dbReference type="ARBA" id="ARBA00004571"/>
    </source>
</evidence>
<evidence type="ECO:0000256" key="3">
    <source>
        <dbReference type="ARBA" id="ARBA00022452"/>
    </source>
</evidence>
<organism evidence="9 10">
    <name type="scientific">Desulfovibrio gilichinskyi</name>
    <dbReference type="NCBI Taxonomy" id="1519643"/>
    <lineage>
        <taxon>Bacteria</taxon>
        <taxon>Pseudomonadati</taxon>
        <taxon>Thermodesulfobacteriota</taxon>
        <taxon>Desulfovibrionia</taxon>
        <taxon>Desulfovibrionales</taxon>
        <taxon>Desulfovibrionaceae</taxon>
        <taxon>Desulfovibrio</taxon>
    </lineage>
</organism>
<feature type="domain" description="TonB-dependent receptor plug" evidence="8">
    <location>
        <begin position="60"/>
        <end position="169"/>
    </location>
</feature>
<keyword evidence="4 7" id="KW-0812">Transmembrane</keyword>
<protein>
    <submittedName>
        <fullName evidence="9">Iron complex outermembrane recepter protein</fullName>
    </submittedName>
</protein>
<keyword evidence="10" id="KW-1185">Reference proteome</keyword>
<evidence type="ECO:0000256" key="5">
    <source>
        <dbReference type="ARBA" id="ARBA00023136"/>
    </source>
</evidence>
<dbReference type="AlphaFoldDB" id="A0A1X7CF12"/>
<accession>A0A1X7CF12</accession>
<evidence type="ECO:0000256" key="6">
    <source>
        <dbReference type="ARBA" id="ARBA00023237"/>
    </source>
</evidence>
<sequence>MIFFRQLFFIIFLFFLILNGLIKPCLAQEKETSNQQLEKLELEDLLDVEVVSPTRRKQSLENIAGSYTILTEEDIKVSGAMSVPEALKVVPGVLVTRMDSDKWSIGIRGFNGVFNSKQLILIDNRPITSPYYSEVIWSNQDLPIELVKRIEVIRGPWTSLWGSESFNGVINIITKSAKELQGTQSVSVVGNDVASQMVRQGGKFTDDGYFMVYAKGSYEPGKSYTVRGGTHKGSRDLVQGTTGFRTDWQNIFTDQFTIQGDISTSSITEQSPPGNPFSADKVKKGYGGYAQFTWDRATGLNSGMQFRTSYSRSETTFDDLEGVSNTIDAEYIYSADQIGINLFTLGLGGRYFWDSFEQGDHVRVRNEKFSRMDFSSFAQDKMTLIEDSLFLTLGLKLDYSEDGNLEPQSTARLLYTADEDEYWLAVSKATRVPSNWAREGRYQVNYNGKRYEIDASGNLDSEELTSVEAGYRRIFSDNLKLDLSLYFNSYDKLITLNYDPDTRIATPASALCGLTYGTEVALDWKVLPRLTLRPSISLSNQDFPGATLNDAGFSPPLNCPVYNLKIQALINLAEKWDLDLFGSYLNTMDDKDLSTGFGVDARLAWHPVDNLSLELIGSSLLSQVNEGNFETTEPSCSLRVIWDF</sequence>
<evidence type="ECO:0000256" key="2">
    <source>
        <dbReference type="ARBA" id="ARBA00022448"/>
    </source>
</evidence>
<dbReference type="EMBL" id="FWZU01000001">
    <property type="protein sequence ID" value="SME95314.1"/>
    <property type="molecule type" value="Genomic_DNA"/>
</dbReference>
<dbReference type="PANTHER" id="PTHR30069">
    <property type="entry name" value="TONB-DEPENDENT OUTER MEMBRANE RECEPTOR"/>
    <property type="match status" value="1"/>
</dbReference>
<proteinExistence type="inferred from homology"/>
<dbReference type="GO" id="GO:0015344">
    <property type="term" value="F:siderophore uptake transmembrane transporter activity"/>
    <property type="evidence" value="ECO:0007669"/>
    <property type="project" value="TreeGrafter"/>
</dbReference>
<evidence type="ECO:0000313" key="9">
    <source>
        <dbReference type="EMBL" id="SME95314.1"/>
    </source>
</evidence>
<comment type="similarity">
    <text evidence="7">Belongs to the TonB-dependent receptor family.</text>
</comment>
<dbReference type="STRING" id="1519643.SAMN06295933_0789"/>
<dbReference type="RefSeq" id="WP_085098566.1">
    <property type="nucleotide sequence ID" value="NZ_FWZU01000001.1"/>
</dbReference>
<dbReference type="Pfam" id="PF07715">
    <property type="entry name" value="Plug"/>
    <property type="match status" value="1"/>
</dbReference>
<dbReference type="InterPro" id="IPR039426">
    <property type="entry name" value="TonB-dep_rcpt-like"/>
</dbReference>
<evidence type="ECO:0000256" key="4">
    <source>
        <dbReference type="ARBA" id="ARBA00022692"/>
    </source>
</evidence>
<keyword evidence="6 7" id="KW-0998">Cell outer membrane</keyword>
<reference evidence="10" key="1">
    <citation type="submission" date="2017-04" db="EMBL/GenBank/DDBJ databases">
        <authorList>
            <person name="Varghese N."/>
            <person name="Submissions S."/>
        </authorList>
    </citation>
    <scope>NUCLEOTIDE SEQUENCE [LARGE SCALE GENOMIC DNA]</scope>
    <source>
        <strain evidence="10">K3S</strain>
    </source>
</reference>
<dbReference type="SUPFAM" id="SSF56935">
    <property type="entry name" value="Porins"/>
    <property type="match status" value="1"/>
</dbReference>